<comment type="caution">
    <text evidence="1">The sequence shown here is derived from an EMBL/GenBank/DDBJ whole genome shotgun (WGS) entry which is preliminary data.</text>
</comment>
<gene>
    <name evidence="1" type="ORF">Shyd_66010</name>
</gene>
<accession>A0ABQ3PJM6</accession>
<dbReference type="InterPro" id="IPR055602">
    <property type="entry name" value="DUF7178"/>
</dbReference>
<evidence type="ECO:0000313" key="2">
    <source>
        <dbReference type="Proteomes" id="UP001052739"/>
    </source>
</evidence>
<sequence length="206" mass="22542">MIPVNPSDSTRRRYVRNIVKVYRQATEDQEARGKSWYRTAHQLADMMSGGNVIAGAGVIAALSANKAWDMNRRLAHDAFAGRVHGHTGDALGKVVKIMSGVDPAEVLPMGIKTGNFYRCILDPDDAEAVCVDRHAHDIAYGSPQGNRDRGLSSKGRYAALSLAYRNAAAILGVLPSQVQAVTWVVWTESLAGVKRRPTLERYSHDQ</sequence>
<name>A0ABQ3PJM6_9ACTN</name>
<dbReference type="RefSeq" id="WP_190222750.1">
    <property type="nucleotide sequence ID" value="NZ_BNBS01000020.1"/>
</dbReference>
<proteinExistence type="predicted"/>
<organism evidence="1 2">
    <name type="scientific">Streptomyces hydrogenans</name>
    <dbReference type="NCBI Taxonomy" id="1873719"/>
    <lineage>
        <taxon>Bacteria</taxon>
        <taxon>Bacillati</taxon>
        <taxon>Actinomycetota</taxon>
        <taxon>Actinomycetes</taxon>
        <taxon>Kitasatosporales</taxon>
        <taxon>Streptomycetaceae</taxon>
        <taxon>Streptomyces</taxon>
    </lineage>
</organism>
<dbReference type="Pfam" id="PF23802">
    <property type="entry name" value="DUF7178"/>
    <property type="match status" value="1"/>
</dbReference>
<evidence type="ECO:0000313" key="1">
    <source>
        <dbReference type="EMBL" id="GHI25230.1"/>
    </source>
</evidence>
<reference evidence="1" key="1">
    <citation type="submission" date="2024-05" db="EMBL/GenBank/DDBJ databases">
        <title>Whole genome shotgun sequence of Streptomyces hydrogenans NBRC 13475.</title>
        <authorList>
            <person name="Komaki H."/>
            <person name="Tamura T."/>
        </authorList>
    </citation>
    <scope>NUCLEOTIDE SEQUENCE</scope>
    <source>
        <strain evidence="1">NBRC 13475</strain>
    </source>
</reference>
<keyword evidence="2" id="KW-1185">Reference proteome</keyword>
<protein>
    <submittedName>
        <fullName evidence="1">Uncharacterized protein</fullName>
    </submittedName>
</protein>
<dbReference type="EMBL" id="BNDW01000068">
    <property type="protein sequence ID" value="GHI25230.1"/>
    <property type="molecule type" value="Genomic_DNA"/>
</dbReference>
<dbReference type="Proteomes" id="UP001052739">
    <property type="component" value="Unassembled WGS sequence"/>
</dbReference>